<organism evidence="9 10">
    <name type="scientific">Symbiodinium microadriaticum</name>
    <name type="common">Dinoflagellate</name>
    <name type="synonym">Zooxanthella microadriatica</name>
    <dbReference type="NCBI Taxonomy" id="2951"/>
    <lineage>
        <taxon>Eukaryota</taxon>
        <taxon>Sar</taxon>
        <taxon>Alveolata</taxon>
        <taxon>Dinophyceae</taxon>
        <taxon>Suessiales</taxon>
        <taxon>Symbiodiniaceae</taxon>
        <taxon>Symbiodinium</taxon>
    </lineage>
</organism>
<dbReference type="InterPro" id="IPR034164">
    <property type="entry name" value="Pepsin-like_dom"/>
</dbReference>
<reference evidence="9 10" key="1">
    <citation type="submission" date="2016-02" db="EMBL/GenBank/DDBJ databases">
        <title>Genome analysis of coral dinoflagellate symbionts highlights evolutionary adaptations to a symbiotic lifestyle.</title>
        <authorList>
            <person name="Aranda M."/>
            <person name="Li Y."/>
            <person name="Liew Y.J."/>
            <person name="Baumgarten S."/>
            <person name="Simakov O."/>
            <person name="Wilson M."/>
            <person name="Piel J."/>
            <person name="Ashoor H."/>
            <person name="Bougouffa S."/>
            <person name="Bajic V.B."/>
            <person name="Ryu T."/>
            <person name="Ravasi T."/>
            <person name="Bayer T."/>
            <person name="Micklem G."/>
            <person name="Kim H."/>
            <person name="Bhak J."/>
            <person name="Lajeunesse T.C."/>
            <person name="Voolstra C.R."/>
        </authorList>
    </citation>
    <scope>NUCLEOTIDE SEQUENCE [LARGE SCALE GENOMIC DNA]</scope>
    <source>
        <strain evidence="9 10">CCMP2467</strain>
    </source>
</reference>
<dbReference type="PROSITE" id="PS00141">
    <property type="entry name" value="ASP_PROTEASE"/>
    <property type="match status" value="1"/>
</dbReference>
<feature type="compositionally biased region" description="Low complexity" evidence="5">
    <location>
        <begin position="1086"/>
        <end position="1098"/>
    </location>
</feature>
<dbReference type="GO" id="GO:0006508">
    <property type="term" value="P:proteolysis"/>
    <property type="evidence" value="ECO:0007669"/>
    <property type="project" value="UniProtKB-KW"/>
</dbReference>
<keyword evidence="10" id="KW-1185">Reference proteome</keyword>
<feature type="signal peptide" evidence="7">
    <location>
        <begin position="1"/>
        <end position="17"/>
    </location>
</feature>
<feature type="chain" id="PRO_5012615805" evidence="7">
    <location>
        <begin position="18"/>
        <end position="1306"/>
    </location>
</feature>
<evidence type="ECO:0000313" key="9">
    <source>
        <dbReference type="EMBL" id="OLP88838.1"/>
    </source>
</evidence>
<evidence type="ECO:0000256" key="2">
    <source>
        <dbReference type="ARBA" id="ARBA00022670"/>
    </source>
</evidence>
<feature type="transmembrane region" description="Helical" evidence="6">
    <location>
        <begin position="615"/>
        <end position="640"/>
    </location>
</feature>
<evidence type="ECO:0000256" key="1">
    <source>
        <dbReference type="ARBA" id="ARBA00007447"/>
    </source>
</evidence>
<dbReference type="InterPro" id="IPR001969">
    <property type="entry name" value="Aspartic_peptidase_AS"/>
</dbReference>
<evidence type="ECO:0000256" key="6">
    <source>
        <dbReference type="SAM" id="Phobius"/>
    </source>
</evidence>
<dbReference type="InterPro" id="IPR001461">
    <property type="entry name" value="Aspartic_peptidase_A1"/>
</dbReference>
<evidence type="ECO:0000256" key="5">
    <source>
        <dbReference type="SAM" id="MobiDB-lite"/>
    </source>
</evidence>
<keyword evidence="7" id="KW-0732">Signal</keyword>
<keyword evidence="3" id="KW-0064">Aspartyl protease</keyword>
<sequence>MLRQSLHVILAISAVLAATHPEHIEVPLRQLRGLRSESNATDEAAGDADASDMTNSTATSATAPVVASEEETPEPPKAESSDTVQIYVPDPSQTIEDSGDDDGETMSKINETLKQEQREEEEGGTCCFSGENPTDTCGTCYPMSIASYKSKCSRKNLCLGECKGTWCETKCVMSAADPGNMCGTAFPKGTAVSDSYCATSKAACSSCKGEWCRAGYASNFKVEEDSYGREENVYVAPEDTNGFCCYRGENVADGMCGACADVAKDSTCSEKARCGGCGGTWCPGPRCVKAFKNKADPCGSAFPVSGIAAPDDYCALNEKQCTSCKGAWCPIPNITYSDGTEYDPNKAWQAHGDQRLTPENETETAEAEAEVEKEDSISDLFPDGLADHSLPGLPCSDSASFLQKPVVNEKDASEEFGETAEPVHVIGLRRESVPIYRMGKIASFKTSYSGVVSIGYPPQDFRVVFDTGSAHIILPAVECHTEACLANNRRLYNQAASTTSLPINADGSIVHEGDDGEQVTIGFGTGEITGEFAKDTVCMGKGQTADERRLLMAEARRQKASFWLLAMARASWLSTLGTWCTVTAGVWIIAWLWTAPSACKSAAQCAPHLQRHPRFYHIVSTAVLLALLGHELLSLIATYIGTQKAKALIPHLQSKSLPTFLLALMLGNLAISESMFSQRSWTISHVMPVSDGLTAPGRPVYTLQFLEWTANMPILFMLAGYCGLGRPLREISRPLLLTNTYITLCWAAALTSSASLKWILILASLAMYALSSRLMFQWCLDFEKTAPKDLPGRSLRPLLSCGLILHFFLYGLVYLASVSGLVDAPLERKTFFALTFGSKIALCAAFVLIRADEYHQTLTGVLRKISVSNAGMISILRSSFDVLLPCMLDSRGACRFLPDSPGDIGKLEKLLELPVSGLSLQDLLQGEQQQADFAAYLQNVVRQADAATSCAEGWTAPAAQVLHSTLRRGQGVVQASLHLSVVPRSGATLGSERRLVAALRFSGGDEDLGVEHAIPAFEDFKRSETVLSEGSTQPTASDAGSKLAIVANLADLSKLGASQLLQSSSAASQSAAEPLDDASSYHFAPSLLAPSQAPPGASRAVRIPSGPGENFDQRLEGIWEGTTSPELGGYRQRIVFLPDGNAEVTVMGHMLPARCHVDGSTSPASLDLEVLHSGDNPAPPRIPYIFKVEAEQLHICGPKDGRMVRPTQFAGPGLCVMSRQTSTPSSPEPEPELSRQSTAFSEKEKVAGMPVLSDADPPCSEAEKSEVPIAPKAAESESKAYEPCDLALPAMAMLGAGAVLLLRSFR</sequence>
<dbReference type="EMBL" id="LSRX01000791">
    <property type="protein sequence ID" value="OLP88838.1"/>
    <property type="molecule type" value="Genomic_DNA"/>
</dbReference>
<evidence type="ECO:0000256" key="3">
    <source>
        <dbReference type="ARBA" id="ARBA00022750"/>
    </source>
</evidence>
<evidence type="ECO:0000256" key="4">
    <source>
        <dbReference type="ARBA" id="ARBA00022801"/>
    </source>
</evidence>
<keyword evidence="6" id="KW-1133">Transmembrane helix</keyword>
<feature type="domain" description="Peptidase A1" evidence="8">
    <location>
        <begin position="448"/>
        <end position="540"/>
    </location>
</feature>
<feature type="region of interest" description="Disordered" evidence="5">
    <location>
        <begin position="1086"/>
        <end position="1108"/>
    </location>
</feature>
<evidence type="ECO:0000259" key="8">
    <source>
        <dbReference type="PROSITE" id="PS51767"/>
    </source>
</evidence>
<keyword evidence="4" id="KW-0378">Hydrolase</keyword>
<dbReference type="PROSITE" id="PS51767">
    <property type="entry name" value="PEPTIDASE_A1"/>
    <property type="match status" value="1"/>
</dbReference>
<dbReference type="InterPro" id="IPR021109">
    <property type="entry name" value="Peptidase_aspartic_dom_sf"/>
</dbReference>
<proteinExistence type="inferred from homology"/>
<comment type="caution">
    <text evidence="9">The sequence shown here is derived from an EMBL/GenBank/DDBJ whole genome shotgun (WGS) entry which is preliminary data.</text>
</comment>
<dbReference type="PANTHER" id="PTHR47966">
    <property type="entry name" value="BETA-SITE APP-CLEAVING ENZYME, ISOFORM A-RELATED"/>
    <property type="match status" value="1"/>
</dbReference>
<dbReference type="GO" id="GO:0004190">
    <property type="term" value="F:aspartic-type endopeptidase activity"/>
    <property type="evidence" value="ECO:0007669"/>
    <property type="project" value="UniProtKB-KW"/>
</dbReference>
<feature type="transmembrane region" description="Helical" evidence="6">
    <location>
        <begin position="701"/>
        <end position="722"/>
    </location>
</feature>
<dbReference type="InterPro" id="IPR033121">
    <property type="entry name" value="PEPTIDASE_A1"/>
</dbReference>
<dbReference type="OrthoDB" id="426506at2759"/>
<dbReference type="Gene3D" id="1.20.1070.10">
    <property type="entry name" value="Rhodopsin 7-helix transmembrane proteins"/>
    <property type="match status" value="1"/>
</dbReference>
<dbReference type="PANTHER" id="PTHR47966:SF51">
    <property type="entry name" value="BETA-SITE APP-CLEAVING ENZYME, ISOFORM A-RELATED"/>
    <property type="match status" value="1"/>
</dbReference>
<feature type="transmembrane region" description="Helical" evidence="6">
    <location>
        <begin position="830"/>
        <end position="849"/>
    </location>
</feature>
<accession>A0A1Q9D0Z5</accession>
<feature type="region of interest" description="Disordered" evidence="5">
    <location>
        <begin position="1216"/>
        <end position="1277"/>
    </location>
</feature>
<comment type="similarity">
    <text evidence="1">Belongs to the peptidase A1 family.</text>
</comment>
<keyword evidence="6" id="KW-0812">Transmembrane</keyword>
<dbReference type="Gene3D" id="2.40.70.10">
    <property type="entry name" value="Acid Proteases"/>
    <property type="match status" value="1"/>
</dbReference>
<dbReference type="CDD" id="cd05471">
    <property type="entry name" value="pepsin_like"/>
    <property type="match status" value="1"/>
</dbReference>
<dbReference type="Pfam" id="PF00026">
    <property type="entry name" value="Asp"/>
    <property type="match status" value="1"/>
</dbReference>
<keyword evidence="2" id="KW-0645">Protease</keyword>
<protein>
    <submittedName>
        <fullName evidence="9">Gastricsin</fullName>
    </submittedName>
</protein>
<feature type="region of interest" description="Disordered" evidence="5">
    <location>
        <begin position="35"/>
        <end position="106"/>
    </location>
</feature>
<gene>
    <name evidence="9" type="primary">PGC</name>
    <name evidence="9" type="ORF">AK812_SmicGene29761</name>
</gene>
<evidence type="ECO:0000256" key="7">
    <source>
        <dbReference type="SAM" id="SignalP"/>
    </source>
</evidence>
<name>A0A1Q9D0Z5_SYMMI</name>
<keyword evidence="6" id="KW-0472">Membrane</keyword>
<feature type="compositionally biased region" description="Low complexity" evidence="5">
    <location>
        <begin position="51"/>
        <end position="63"/>
    </location>
</feature>
<evidence type="ECO:0000313" key="10">
    <source>
        <dbReference type="Proteomes" id="UP000186817"/>
    </source>
</evidence>
<feature type="transmembrane region" description="Helical" evidence="6">
    <location>
        <begin position="797"/>
        <end position="818"/>
    </location>
</feature>
<dbReference type="SUPFAM" id="SSF50630">
    <property type="entry name" value="Acid proteases"/>
    <property type="match status" value="1"/>
</dbReference>
<dbReference type="Proteomes" id="UP000186817">
    <property type="component" value="Unassembled WGS sequence"/>
</dbReference>
<dbReference type="SUPFAM" id="SSF81321">
    <property type="entry name" value="Family A G protein-coupled receptor-like"/>
    <property type="match status" value="1"/>
</dbReference>